<name>A0ABU0R1P4_9ACTN</name>
<evidence type="ECO:0000313" key="2">
    <source>
        <dbReference type="Proteomes" id="UP001232755"/>
    </source>
</evidence>
<comment type="caution">
    <text evidence="1">The sequence shown here is derived from an EMBL/GenBank/DDBJ whole genome shotgun (WGS) entry which is preliminary data.</text>
</comment>
<dbReference type="EMBL" id="JAUSYP010000001">
    <property type="protein sequence ID" value="MDQ0753542.1"/>
    <property type="molecule type" value="Genomic_DNA"/>
</dbReference>
<sequence>MDVNSLVITVFSGLSVLVVVDAADGGDAVVVTARTRDAAVPCPACGTLTAKVHGYHCRTVTAGS</sequence>
<protein>
    <recommendedName>
        <fullName evidence="3">ISL3 family transposase</fullName>
    </recommendedName>
</protein>
<evidence type="ECO:0000313" key="1">
    <source>
        <dbReference type="EMBL" id="MDQ0753542.1"/>
    </source>
</evidence>
<proteinExistence type="predicted"/>
<gene>
    <name evidence="1" type="ORF">QF034_007773</name>
</gene>
<dbReference type="Proteomes" id="UP001232755">
    <property type="component" value="Unassembled WGS sequence"/>
</dbReference>
<evidence type="ECO:0008006" key="3">
    <source>
        <dbReference type="Google" id="ProtNLM"/>
    </source>
</evidence>
<dbReference type="RefSeq" id="WP_370880916.1">
    <property type="nucleotide sequence ID" value="NZ_JAUSYP010000001.1"/>
</dbReference>
<organism evidence="1 2">
    <name type="scientific">Streptomyces africanus</name>
    <dbReference type="NCBI Taxonomy" id="231024"/>
    <lineage>
        <taxon>Bacteria</taxon>
        <taxon>Bacillati</taxon>
        <taxon>Actinomycetota</taxon>
        <taxon>Actinomycetes</taxon>
        <taxon>Kitasatosporales</taxon>
        <taxon>Streptomycetaceae</taxon>
        <taxon>Streptomyces</taxon>
    </lineage>
</organism>
<keyword evidence="2" id="KW-1185">Reference proteome</keyword>
<reference evidence="1 2" key="1">
    <citation type="submission" date="2023-07" db="EMBL/GenBank/DDBJ databases">
        <title>Comparative genomics of wheat-associated soil bacteria to identify genetic determinants of phenazine resistance.</title>
        <authorList>
            <person name="Mouncey N."/>
        </authorList>
    </citation>
    <scope>NUCLEOTIDE SEQUENCE [LARGE SCALE GENOMIC DNA]</scope>
    <source>
        <strain evidence="1 2">B3I12</strain>
    </source>
</reference>
<accession>A0ABU0R1P4</accession>